<evidence type="ECO:0000313" key="2">
    <source>
        <dbReference type="Proteomes" id="UP000050424"/>
    </source>
</evidence>
<dbReference type="EMBL" id="LKCW01000006">
    <property type="protein sequence ID" value="KPM45565.1"/>
    <property type="molecule type" value="Genomic_DNA"/>
</dbReference>
<keyword evidence="2" id="KW-1185">Reference proteome</keyword>
<accession>A0A0P7BJZ8</accession>
<protein>
    <submittedName>
        <fullName evidence="1">Uncharacterized protein</fullName>
    </submittedName>
</protein>
<comment type="caution">
    <text evidence="1">The sequence shown here is derived from an EMBL/GenBank/DDBJ whole genome shotgun (WGS) entry which is preliminary data.</text>
</comment>
<gene>
    <name evidence="1" type="ORF">AK830_g962</name>
</gene>
<reference evidence="1 2" key="1">
    <citation type="submission" date="2015-09" db="EMBL/GenBank/DDBJ databases">
        <title>Draft genome of a European isolate of the apple canker pathogen Neonectria ditissima.</title>
        <authorList>
            <person name="Gomez-Cortecero A."/>
            <person name="Harrison R.J."/>
            <person name="Armitage A.D."/>
        </authorList>
    </citation>
    <scope>NUCLEOTIDE SEQUENCE [LARGE SCALE GENOMIC DNA]</scope>
    <source>
        <strain evidence="1 2">R09/05</strain>
    </source>
</reference>
<sequence length="146" mass="16673">MQFKMAMCTFAWTEECRRGWSITTPMAQLLFPWTFMQEMIWRWYDRHASIPHRKEDAGNLIKQLDCAGTLQAPDLHADLVIRTRISNCAEAEAEAEATHRLVSASAVSLNCGDVVCWRAQDRRGEMNERAERSATARLVMPQTAVT</sequence>
<dbReference type="Proteomes" id="UP000050424">
    <property type="component" value="Unassembled WGS sequence"/>
</dbReference>
<dbReference type="AlphaFoldDB" id="A0A0P7BJZ8"/>
<organism evidence="1 2">
    <name type="scientific">Neonectria ditissima</name>
    <dbReference type="NCBI Taxonomy" id="78410"/>
    <lineage>
        <taxon>Eukaryota</taxon>
        <taxon>Fungi</taxon>
        <taxon>Dikarya</taxon>
        <taxon>Ascomycota</taxon>
        <taxon>Pezizomycotina</taxon>
        <taxon>Sordariomycetes</taxon>
        <taxon>Hypocreomycetidae</taxon>
        <taxon>Hypocreales</taxon>
        <taxon>Nectriaceae</taxon>
        <taxon>Neonectria</taxon>
    </lineage>
</organism>
<evidence type="ECO:0000313" key="1">
    <source>
        <dbReference type="EMBL" id="KPM45565.1"/>
    </source>
</evidence>
<name>A0A0P7BJZ8_9HYPO</name>
<proteinExistence type="predicted"/>